<protein>
    <submittedName>
        <fullName evidence="2">Uncharacterized protein</fullName>
    </submittedName>
</protein>
<organism evidence="1 2">
    <name type="scientific">Panagrolaimus sp. PS1159</name>
    <dbReference type="NCBI Taxonomy" id="55785"/>
    <lineage>
        <taxon>Eukaryota</taxon>
        <taxon>Metazoa</taxon>
        <taxon>Ecdysozoa</taxon>
        <taxon>Nematoda</taxon>
        <taxon>Chromadorea</taxon>
        <taxon>Rhabditida</taxon>
        <taxon>Tylenchina</taxon>
        <taxon>Panagrolaimomorpha</taxon>
        <taxon>Panagrolaimoidea</taxon>
        <taxon>Panagrolaimidae</taxon>
        <taxon>Panagrolaimus</taxon>
    </lineage>
</organism>
<dbReference type="WBParaSite" id="PS1159_v2.g2799.t1">
    <property type="protein sequence ID" value="PS1159_v2.g2799.t1"/>
    <property type="gene ID" value="PS1159_v2.g2799"/>
</dbReference>
<proteinExistence type="predicted"/>
<sequence>MATVSLLTYVLVYFGIEEKRSEYLTPAVLILGIHLVVSIFMSLALIYIGSFLPNDIILISHEIAKLLNINSTVFKVQLFYRITAAIVFWLAVYTLFSFILVFKARTFLKDNSQTSHVNEGHRVYVAHGTSSDVLEYPLIHTFRNPVQNCDSNVCGPETGYVNTAF</sequence>
<evidence type="ECO:0000313" key="1">
    <source>
        <dbReference type="Proteomes" id="UP000887580"/>
    </source>
</evidence>
<dbReference type="Proteomes" id="UP000887580">
    <property type="component" value="Unplaced"/>
</dbReference>
<reference evidence="2" key="1">
    <citation type="submission" date="2022-11" db="UniProtKB">
        <authorList>
            <consortium name="WormBaseParasite"/>
        </authorList>
    </citation>
    <scope>IDENTIFICATION</scope>
</reference>
<evidence type="ECO:0000313" key="2">
    <source>
        <dbReference type="WBParaSite" id="PS1159_v2.g2799.t1"/>
    </source>
</evidence>
<name>A0AC35GA93_9BILA</name>
<accession>A0AC35GA93</accession>